<evidence type="ECO:0000313" key="3">
    <source>
        <dbReference type="Proteomes" id="UP000190367"/>
    </source>
</evidence>
<gene>
    <name evidence="2" type="ORF">SAMN04488128_101315</name>
</gene>
<keyword evidence="1" id="KW-0812">Transmembrane</keyword>
<keyword evidence="1" id="KW-1133">Transmembrane helix</keyword>
<name>A0A1T4KUU0_9BACT</name>
<dbReference type="PANTHER" id="PTHR34219">
    <property type="entry name" value="IRON-REGULATED INNER MEMBRANE PROTEIN-RELATED"/>
    <property type="match status" value="1"/>
</dbReference>
<dbReference type="AlphaFoldDB" id="A0A1T4KUU0"/>
<feature type="transmembrane region" description="Helical" evidence="1">
    <location>
        <begin position="326"/>
        <end position="347"/>
    </location>
</feature>
<feature type="transmembrane region" description="Helical" evidence="1">
    <location>
        <begin position="144"/>
        <end position="163"/>
    </location>
</feature>
<dbReference type="OrthoDB" id="6307929at2"/>
<dbReference type="Pfam" id="PF03929">
    <property type="entry name" value="PepSY_TM"/>
    <property type="match status" value="1"/>
</dbReference>
<dbReference type="STRING" id="634771.SAMN04488128_101315"/>
<evidence type="ECO:0000313" key="2">
    <source>
        <dbReference type="EMBL" id="SJZ46133.1"/>
    </source>
</evidence>
<evidence type="ECO:0000256" key="1">
    <source>
        <dbReference type="SAM" id="Phobius"/>
    </source>
</evidence>
<dbReference type="InterPro" id="IPR005625">
    <property type="entry name" value="PepSY-ass_TM"/>
</dbReference>
<keyword evidence="1" id="KW-0472">Membrane</keyword>
<feature type="transmembrane region" description="Helical" evidence="1">
    <location>
        <begin position="12"/>
        <end position="36"/>
    </location>
</feature>
<dbReference type="RefSeq" id="WP_078667023.1">
    <property type="nucleotide sequence ID" value="NZ_FUWZ01000001.1"/>
</dbReference>
<reference evidence="3" key="1">
    <citation type="submission" date="2017-02" db="EMBL/GenBank/DDBJ databases">
        <authorList>
            <person name="Varghese N."/>
            <person name="Submissions S."/>
        </authorList>
    </citation>
    <scope>NUCLEOTIDE SEQUENCE [LARGE SCALE GENOMIC DNA]</scope>
    <source>
        <strain evidence="3">DSM 22224</strain>
    </source>
</reference>
<dbReference type="Proteomes" id="UP000190367">
    <property type="component" value="Unassembled WGS sequence"/>
</dbReference>
<sequence>MKQYWHKQLFTVHRITGLIVGIMLLFASITGSLLVFSEEIDEALHHETYHIAPGTQRKPLFELLQQAGKSLKAGTPYLFFSRLPQTPEEPAIVRAEYGPDHKVYLFLNPYSGEVIHQHTNTGYFSGFLIYLHFSLLSGKTGAKVMLVVSILLFISLLTGIWVYRKSIYKVLSFRLKPEWSSRTRRWRNLHRIVGVWALLFNLLIAFTGFMMQLKVLENRKTPGPFPNAGVPLPIDYEAMLTKASVQIPGFKAMGIRTPKKAGDPVRILGHAYEAPIWGRYSSSVHFDVNGQIKKTVNFSNAPLGDKFNAAMAPLHFGNYGGIPVKILYALLGLTPGILSVSGFLIWYRRKYIIKKHQL</sequence>
<feature type="transmembrane region" description="Helical" evidence="1">
    <location>
        <begin position="192"/>
        <end position="213"/>
    </location>
</feature>
<proteinExistence type="predicted"/>
<accession>A0A1T4KUU0</accession>
<protein>
    <submittedName>
        <fullName evidence="2">Uncharacterized iron-regulated membrane protein</fullName>
    </submittedName>
</protein>
<keyword evidence="3" id="KW-1185">Reference proteome</keyword>
<organism evidence="2 3">
    <name type="scientific">Chitinophaga eiseniae</name>
    <dbReference type="NCBI Taxonomy" id="634771"/>
    <lineage>
        <taxon>Bacteria</taxon>
        <taxon>Pseudomonadati</taxon>
        <taxon>Bacteroidota</taxon>
        <taxon>Chitinophagia</taxon>
        <taxon>Chitinophagales</taxon>
        <taxon>Chitinophagaceae</taxon>
        <taxon>Chitinophaga</taxon>
    </lineage>
</organism>
<dbReference type="EMBL" id="FUWZ01000001">
    <property type="protein sequence ID" value="SJZ46133.1"/>
    <property type="molecule type" value="Genomic_DNA"/>
</dbReference>